<protein>
    <recommendedName>
        <fullName evidence="1">Glycosyltransferase 2-like domain-containing protein</fullName>
    </recommendedName>
</protein>
<gene>
    <name evidence="2" type="ORF">GCM10009862_03060</name>
</gene>
<dbReference type="CDD" id="cd03801">
    <property type="entry name" value="GT4_PimA-like"/>
    <property type="match status" value="1"/>
</dbReference>
<evidence type="ECO:0000313" key="2">
    <source>
        <dbReference type="EMBL" id="GAA2567689.1"/>
    </source>
</evidence>
<name>A0ABN3P5H3_9MICO</name>
<dbReference type="Gene3D" id="3.90.550.10">
    <property type="entry name" value="Spore Coat Polysaccharide Biosynthesis Protein SpsA, Chain A"/>
    <property type="match status" value="1"/>
</dbReference>
<dbReference type="InterPro" id="IPR001173">
    <property type="entry name" value="Glyco_trans_2-like"/>
</dbReference>
<dbReference type="Pfam" id="PF00535">
    <property type="entry name" value="Glycos_transf_2"/>
    <property type="match status" value="1"/>
</dbReference>
<evidence type="ECO:0000313" key="3">
    <source>
        <dbReference type="Proteomes" id="UP001500274"/>
    </source>
</evidence>
<dbReference type="Gene3D" id="3.40.50.2000">
    <property type="entry name" value="Glycogen Phosphorylase B"/>
    <property type="match status" value="2"/>
</dbReference>
<proteinExistence type="predicted"/>
<dbReference type="PANTHER" id="PTHR12526">
    <property type="entry name" value="GLYCOSYLTRANSFERASE"/>
    <property type="match status" value="1"/>
</dbReference>
<dbReference type="RefSeq" id="WP_344226214.1">
    <property type="nucleotide sequence ID" value="NZ_BAAARI010000002.1"/>
</dbReference>
<dbReference type="SUPFAM" id="SSF53448">
    <property type="entry name" value="Nucleotide-diphospho-sugar transferases"/>
    <property type="match status" value="1"/>
</dbReference>
<dbReference type="Pfam" id="PF13692">
    <property type="entry name" value="Glyco_trans_1_4"/>
    <property type="match status" value="1"/>
</dbReference>
<accession>A0ABN3P5H3</accession>
<dbReference type="PANTHER" id="PTHR12526:SF630">
    <property type="entry name" value="GLYCOSYLTRANSFERASE"/>
    <property type="match status" value="1"/>
</dbReference>
<comment type="caution">
    <text evidence="2">The sequence shown here is derived from an EMBL/GenBank/DDBJ whole genome shotgun (WGS) entry which is preliminary data.</text>
</comment>
<dbReference type="SUPFAM" id="SSF53756">
    <property type="entry name" value="UDP-Glycosyltransferase/glycogen phosphorylase"/>
    <property type="match status" value="1"/>
</dbReference>
<dbReference type="InterPro" id="IPR029044">
    <property type="entry name" value="Nucleotide-diphossugar_trans"/>
</dbReference>
<feature type="domain" description="Glycosyltransferase 2-like" evidence="1">
    <location>
        <begin position="7"/>
        <end position="173"/>
    </location>
</feature>
<organism evidence="2 3">
    <name type="scientific">Microbacterium binotii</name>
    <dbReference type="NCBI Taxonomy" id="462710"/>
    <lineage>
        <taxon>Bacteria</taxon>
        <taxon>Bacillati</taxon>
        <taxon>Actinomycetota</taxon>
        <taxon>Actinomycetes</taxon>
        <taxon>Micrococcales</taxon>
        <taxon>Microbacteriaceae</taxon>
        <taxon>Microbacterium</taxon>
    </lineage>
</organism>
<dbReference type="EMBL" id="BAAARI010000002">
    <property type="protein sequence ID" value="GAA2567689.1"/>
    <property type="molecule type" value="Genomic_DNA"/>
</dbReference>
<evidence type="ECO:0000259" key="1">
    <source>
        <dbReference type="Pfam" id="PF00535"/>
    </source>
</evidence>
<reference evidence="2 3" key="1">
    <citation type="journal article" date="2019" name="Int. J. Syst. Evol. Microbiol.">
        <title>The Global Catalogue of Microorganisms (GCM) 10K type strain sequencing project: providing services to taxonomists for standard genome sequencing and annotation.</title>
        <authorList>
            <consortium name="The Broad Institute Genomics Platform"/>
            <consortium name="The Broad Institute Genome Sequencing Center for Infectious Disease"/>
            <person name="Wu L."/>
            <person name="Ma J."/>
        </authorList>
    </citation>
    <scope>NUCLEOTIDE SEQUENCE [LARGE SCALE GENOMIC DNA]</scope>
    <source>
        <strain evidence="2 3">JCM 16365</strain>
    </source>
</reference>
<keyword evidence="3" id="KW-1185">Reference proteome</keyword>
<sequence length="1146" mass="127455">MKSDVAVVITAHAEGRILVPTLRSVAAASARARESGLRVEVVIVLDRADAETVRVVDGHAETALAEYAAVRRIVVDNGDLGLSRNDGIAAADAPLVTVLDGDNLISREWLVAGARTIAENGAGSIAHPELIVSFGTRRTMWRLGASTDADFRPELLAVVNPWDACVMAPREVFEQVPYLRLPPGEGHGPEDWSWNVETLERGMRHVVVAQSVMFYRVRGGSLLAAHGDNLLPRLDYLGSGERAAEVVRRFGSEPEAPVPSARDTFRRVVPHPVRAIAADVLRGARSGLRRARRRDDLPVRAIDPWLDEAWREANQLEPEVPFPRPEALGRYDRWGHPWAPWDAERALAYWRMLDAIGSDVDFLFVAPWVRTGGGDRVLLQYIAAVRRLDPEANVVLLTTEPEPSTRLSDVPAGVRVVEMRHQLSRFVDREWMVGRLLPQLLVQAPPRTMHVFNSTVGFDVIERFGRVLSRRIAIFVSSFVLDRTPDGERTSVLFYRHPRFLEPIQAVLVDSDAFAATMEQELGYPREKFHVRRQIVAQMPHMRPRHTGPFDAEHPLRVLWAGRFDLQKRLDVLADVAEEAVRRGVPVRFDFYGEAVMGDPRIDEHLDRLAAAGAVRHGAYQDIAHLSLDQYGAFILTSEWEGVPNTLLEVMSAAMPAVAPLVGGVPEVLDESTGYPVESFDDPAAYVDALQSIVEDFPVALARAERARDLVHSTFSVTAFDEGLAALPAYLAGLDENIVPIDTVEAGMSAVRFVADADTTAFLRSDADRVYVFSGSGGYANFGDILQPKNALHLWATEAPDRPTVIFFHVGSARTPEHVDALRSAYRCRHIVFFARPDDDVPAWLSDATAQPVPGGDVHVVGGGFLNAEWGPGYLAVIDEIVERFDGRDVLFSGMQIDDFILPFLVDFAERRRVVSFGTRDERSFERARGALGELAVRSFDDLYEAIAAWAPPHAPRERRPGPFRLGLHINASGYVGGDEVVEYIGRLLAEVLDRHPDAELTLLQAYDDKRPEVMDTLASLRLFDDEFPFEKFETVDLARVALSWDPDGPAPQAIAELELDAAITCSYHTTMLLHTVGVPAYLIRLNAYYAQKADIFALPERFADFLADPAAYVKTFPGEIEWRGEWRERFRSWATGDVRAFEALR</sequence>
<dbReference type="CDD" id="cd00761">
    <property type="entry name" value="Glyco_tranf_GTA_type"/>
    <property type="match status" value="1"/>
</dbReference>
<dbReference type="Proteomes" id="UP001500274">
    <property type="component" value="Unassembled WGS sequence"/>
</dbReference>